<organism evidence="3 4">
    <name type="scientific">Mycoplasma wenyonii (strain Massachusetts)</name>
    <name type="common">Eperythrozoon wenyonii</name>
    <dbReference type="NCBI Taxonomy" id="1197325"/>
    <lineage>
        <taxon>Bacteria</taxon>
        <taxon>Bacillati</taxon>
        <taxon>Mycoplasmatota</taxon>
        <taxon>Mollicutes</taxon>
        <taxon>Mycoplasmataceae</taxon>
        <taxon>Mycoplasma</taxon>
    </lineage>
</organism>
<evidence type="ECO:0000256" key="1">
    <source>
        <dbReference type="SAM" id="MobiDB-lite"/>
    </source>
</evidence>
<keyword evidence="4" id="KW-1185">Reference proteome</keyword>
<feature type="compositionally biased region" description="Polar residues" evidence="1">
    <location>
        <begin position="272"/>
        <end position="281"/>
    </location>
</feature>
<gene>
    <name evidence="3" type="ordered locus">WEN_00325</name>
</gene>
<sequence>MGLQAGFLKILGVIGIPTSVIFPVLATQDKGLKVITLEGSGSLFEPIQQLIKDSDTTVSVIPTGSAGGRESLEEGISDFALTSLSKSGNNGYQEARLADDPISLIYKSETKCDALKGNGNQNGDLLDKLLQNGNNCKELVFFIREGGHERSNLNKTVFKEKIKDQIDKDIQVIEIPENNFLALERFSQNSNLDAVIFLPSSFYEQNKDWLQGYKEIKLKGTQSTNNSPKLQKELNLVFKKEKVNEENNGLKNLFTKLLLKTKDLKDSFKLSPQSYCQSNGKSEPKCNGDTTESPKDIKTILNGDSK</sequence>
<keyword evidence="2" id="KW-0472">Membrane</keyword>
<protein>
    <submittedName>
        <fullName evidence="3">Uncharacterized protein</fullName>
    </submittedName>
</protein>
<dbReference type="AlphaFoldDB" id="I6ZE83"/>
<reference evidence="3 4" key="1">
    <citation type="journal article" date="2012" name="J. Bacteriol.">
        <title>Complete genome sequence of Mycoplasma wenyonii strain Massachusetts.</title>
        <authorList>
            <person name="Dos Santos A.P."/>
            <person name="Guimaraes A.M."/>
            <person name="do Nascimento N.C."/>
            <person name="Sanmiguel P.J."/>
            <person name="Messick J.B."/>
        </authorList>
    </citation>
    <scope>NUCLEOTIDE SEQUENCE [LARGE SCALE GENOMIC DNA]</scope>
    <source>
        <strain evidence="3 4">Massachusetts</strain>
    </source>
</reference>
<dbReference type="RefSeq" id="WP_014849582.1">
    <property type="nucleotide sequence ID" value="NC_018149.1"/>
</dbReference>
<dbReference type="EMBL" id="CP003703">
    <property type="protein sequence ID" value="AFN64872.1"/>
    <property type="molecule type" value="Genomic_DNA"/>
</dbReference>
<proteinExistence type="predicted"/>
<dbReference type="OrthoDB" id="398069at2"/>
<keyword evidence="2" id="KW-0812">Transmembrane</keyword>
<feature type="region of interest" description="Disordered" evidence="1">
    <location>
        <begin position="270"/>
        <end position="306"/>
    </location>
</feature>
<dbReference type="Proteomes" id="UP000009005">
    <property type="component" value="Chromosome"/>
</dbReference>
<feature type="transmembrane region" description="Helical" evidence="2">
    <location>
        <begin position="6"/>
        <end position="26"/>
    </location>
</feature>
<dbReference type="KEGG" id="mwe:WEN_00325"/>
<dbReference type="STRING" id="1197325.WEN_00325"/>
<evidence type="ECO:0000313" key="3">
    <source>
        <dbReference type="EMBL" id="AFN64872.1"/>
    </source>
</evidence>
<dbReference type="PATRIC" id="fig|1197325.3.peg.74"/>
<dbReference type="SUPFAM" id="SSF53850">
    <property type="entry name" value="Periplasmic binding protein-like II"/>
    <property type="match status" value="1"/>
</dbReference>
<feature type="compositionally biased region" description="Basic and acidic residues" evidence="1">
    <location>
        <begin position="282"/>
        <end position="298"/>
    </location>
</feature>
<dbReference type="HOGENOM" id="CLU_908582_0_0_14"/>
<evidence type="ECO:0000256" key="2">
    <source>
        <dbReference type="SAM" id="Phobius"/>
    </source>
</evidence>
<name>I6ZE83_MYCWM</name>
<accession>I6ZE83</accession>
<keyword evidence="2" id="KW-1133">Transmembrane helix</keyword>
<evidence type="ECO:0000313" key="4">
    <source>
        <dbReference type="Proteomes" id="UP000009005"/>
    </source>
</evidence>